<keyword evidence="10" id="KW-0249">Electron transport</keyword>
<comment type="caution">
    <text evidence="18">The sequence shown here is derived from an EMBL/GenBank/DDBJ whole genome shotgun (WGS) entry which is preliminary data.</text>
</comment>
<evidence type="ECO:0000256" key="15">
    <source>
        <dbReference type="ARBA" id="ARBA00032528"/>
    </source>
</evidence>
<evidence type="ECO:0000256" key="13">
    <source>
        <dbReference type="ARBA" id="ARBA00023136"/>
    </source>
</evidence>
<gene>
    <name evidence="18" type="ORF">G7K_5747-t1</name>
</gene>
<evidence type="ECO:0000256" key="4">
    <source>
        <dbReference type="ARBA" id="ARBA00011790"/>
    </source>
</evidence>
<organism evidence="18 19">
    <name type="scientific">Saitoella complicata (strain BCRC 22490 / CBS 7301 / JCM 7358 / NBRC 10748 / NRRL Y-17804)</name>
    <dbReference type="NCBI Taxonomy" id="698492"/>
    <lineage>
        <taxon>Eukaryota</taxon>
        <taxon>Fungi</taxon>
        <taxon>Dikarya</taxon>
        <taxon>Ascomycota</taxon>
        <taxon>Taphrinomycotina</taxon>
        <taxon>Taphrinomycotina incertae sedis</taxon>
        <taxon>Saitoella</taxon>
    </lineage>
</organism>
<comment type="similarity">
    <text evidence="3">Belongs to the complex I LYR family.</text>
</comment>
<comment type="subunit">
    <text evidence="4">Mammalian complex I is composed of 45 different subunits.</text>
</comment>
<keyword evidence="8" id="KW-0679">Respiratory chain</keyword>
<dbReference type="EMBL" id="BACD03000050">
    <property type="protein sequence ID" value="GAO51654.1"/>
    <property type="molecule type" value="Genomic_DNA"/>
</dbReference>
<dbReference type="STRING" id="698492.A0A0E9NP91"/>
<evidence type="ECO:0000256" key="8">
    <source>
        <dbReference type="ARBA" id="ARBA00022660"/>
    </source>
</evidence>
<keyword evidence="11" id="KW-0007">Acetylation</keyword>
<keyword evidence="7" id="KW-0597">Phosphoprotein</keyword>
<dbReference type="CDD" id="cd20263">
    <property type="entry name" value="Complex1_LYR_NDUFB9_LYRM3"/>
    <property type="match status" value="1"/>
</dbReference>
<accession>A0A0E9NP91</accession>
<keyword evidence="9" id="KW-0999">Mitochondrion inner membrane</keyword>
<sequence length="106" mass="12409">MSLPQAFTAANRSRVASLYRRSLKLSLDWVVDHGHWRRYAMLIREDFEANKNVTDPRRLALILEEVEAKLKEYRHPDPYIPPTAPNGTKWERNMPPLYGEQGPVKH</sequence>
<reference evidence="18 19" key="2">
    <citation type="journal article" date="2014" name="J. Gen. Appl. Microbiol.">
        <title>The early diverging ascomycetous budding yeast Saitoella complicata has three histone deacetylases belonging to the Clr6, Hos2, and Rpd3 lineages.</title>
        <authorList>
            <person name="Nishida H."/>
            <person name="Matsumoto T."/>
            <person name="Kondo S."/>
            <person name="Hamamoto M."/>
            <person name="Yoshikawa H."/>
        </authorList>
    </citation>
    <scope>NUCLEOTIDE SEQUENCE [LARGE SCALE GENOMIC DNA]</scope>
    <source>
        <strain evidence="18 19">NRRL Y-17804</strain>
    </source>
</reference>
<evidence type="ECO:0000256" key="14">
    <source>
        <dbReference type="ARBA" id="ARBA00030192"/>
    </source>
</evidence>
<dbReference type="OMA" id="KWERNAP"/>
<keyword evidence="6" id="KW-0813">Transport</keyword>
<dbReference type="Pfam" id="PF05347">
    <property type="entry name" value="Complex1_LYR"/>
    <property type="match status" value="1"/>
</dbReference>
<evidence type="ECO:0000259" key="17">
    <source>
        <dbReference type="Pfam" id="PF05347"/>
    </source>
</evidence>
<dbReference type="RefSeq" id="XP_019022437.1">
    <property type="nucleotide sequence ID" value="XM_019166306.1"/>
</dbReference>
<keyword evidence="12" id="KW-0496">Mitochondrion</keyword>
<evidence type="ECO:0000256" key="16">
    <source>
        <dbReference type="SAM" id="MobiDB-lite"/>
    </source>
</evidence>
<comment type="subcellular location">
    <subcellularLocation>
        <location evidence="2">Mitochondrion inner membrane</location>
        <topology evidence="2">Peripheral membrane protein</topology>
        <orientation evidence="2">Matrix side</orientation>
    </subcellularLocation>
</comment>
<dbReference type="InterPro" id="IPR033034">
    <property type="entry name" value="NDUFB9"/>
</dbReference>
<dbReference type="InterPro" id="IPR045292">
    <property type="entry name" value="Complex1_LYR_NDUFB9_LYRM3"/>
</dbReference>
<evidence type="ECO:0000256" key="2">
    <source>
        <dbReference type="ARBA" id="ARBA00004443"/>
    </source>
</evidence>
<keyword evidence="13" id="KW-0472">Membrane</keyword>
<evidence type="ECO:0000256" key="3">
    <source>
        <dbReference type="ARBA" id="ARBA00009508"/>
    </source>
</evidence>
<feature type="region of interest" description="Disordered" evidence="16">
    <location>
        <begin position="75"/>
        <end position="106"/>
    </location>
</feature>
<proteinExistence type="inferred from homology"/>
<evidence type="ECO:0000256" key="9">
    <source>
        <dbReference type="ARBA" id="ARBA00022792"/>
    </source>
</evidence>
<reference evidence="18 19" key="3">
    <citation type="journal article" date="2015" name="Genome Announc.">
        <title>Draft Genome Sequence of the Archiascomycetous Yeast Saitoella complicata.</title>
        <authorList>
            <person name="Yamauchi K."/>
            <person name="Kondo S."/>
            <person name="Hamamoto M."/>
            <person name="Takahashi Y."/>
            <person name="Ogura Y."/>
            <person name="Hayashi T."/>
            <person name="Nishida H."/>
        </authorList>
    </citation>
    <scope>NUCLEOTIDE SEQUENCE [LARGE SCALE GENOMIC DNA]</scope>
    <source>
        <strain evidence="18 19">NRRL Y-17804</strain>
    </source>
</reference>
<evidence type="ECO:0000256" key="12">
    <source>
        <dbReference type="ARBA" id="ARBA00023128"/>
    </source>
</evidence>
<evidence type="ECO:0000256" key="1">
    <source>
        <dbReference type="ARBA" id="ARBA00002920"/>
    </source>
</evidence>
<evidence type="ECO:0000256" key="11">
    <source>
        <dbReference type="ARBA" id="ARBA00022990"/>
    </source>
</evidence>
<dbReference type="InterPro" id="IPR008011">
    <property type="entry name" value="Complex1_LYR_dom"/>
</dbReference>
<evidence type="ECO:0000256" key="5">
    <source>
        <dbReference type="ARBA" id="ARBA00018684"/>
    </source>
</evidence>
<dbReference type="PANTHER" id="PTHR12868:SF0">
    <property type="entry name" value="NADH DEHYDROGENASE [UBIQUINONE] 1 BETA SUBCOMPLEX SUBUNIT 9"/>
    <property type="match status" value="1"/>
</dbReference>
<evidence type="ECO:0000256" key="10">
    <source>
        <dbReference type="ARBA" id="ARBA00022982"/>
    </source>
</evidence>
<name>A0A0E9NP91_SAICN</name>
<comment type="function">
    <text evidence="1">Accessory subunit of the mitochondrial membrane respiratory chain NADH dehydrogenase (Complex I), that is believed to be not involved in catalysis. Complex I functions in the transfer of electrons from NADH to the respiratory chain. The immediate electron acceptor for the enzyme is believed to be ubiquinone.</text>
</comment>
<feature type="domain" description="Complex 1 LYR protein" evidence="17">
    <location>
        <begin position="14"/>
        <end position="71"/>
    </location>
</feature>
<keyword evidence="19" id="KW-1185">Reference proteome</keyword>
<evidence type="ECO:0000313" key="19">
    <source>
        <dbReference type="Proteomes" id="UP000033140"/>
    </source>
</evidence>
<protein>
    <recommendedName>
        <fullName evidence="5">NADH dehydrogenase [ubiquinone] 1 beta subcomplex subunit 9</fullName>
    </recommendedName>
    <alternativeName>
        <fullName evidence="14">Complex I-B22</fullName>
    </alternativeName>
    <alternativeName>
        <fullName evidence="15">NADH-ubiquinone oxidoreductase B22 subunit</fullName>
    </alternativeName>
</protein>
<dbReference type="OrthoDB" id="13598at2759"/>
<evidence type="ECO:0000256" key="6">
    <source>
        <dbReference type="ARBA" id="ARBA00022448"/>
    </source>
</evidence>
<reference evidence="18 19" key="1">
    <citation type="journal article" date="2011" name="J. Gen. Appl. Microbiol.">
        <title>Draft genome sequencing of the enigmatic yeast Saitoella complicata.</title>
        <authorList>
            <person name="Nishida H."/>
            <person name="Hamamoto M."/>
            <person name="Sugiyama J."/>
        </authorList>
    </citation>
    <scope>NUCLEOTIDE SEQUENCE [LARGE SCALE GENOMIC DNA]</scope>
    <source>
        <strain evidence="18 19">NRRL Y-17804</strain>
    </source>
</reference>
<dbReference type="PANTHER" id="PTHR12868">
    <property type="entry name" value="NADH-UBIQUINONE OXIDOREDUCTASE B22 SUBUNIT"/>
    <property type="match status" value="1"/>
</dbReference>
<evidence type="ECO:0000313" key="18">
    <source>
        <dbReference type="EMBL" id="GAO51654.1"/>
    </source>
</evidence>
<dbReference type="GO" id="GO:0006120">
    <property type="term" value="P:mitochondrial electron transport, NADH to ubiquinone"/>
    <property type="evidence" value="ECO:0007669"/>
    <property type="project" value="InterPro"/>
</dbReference>
<dbReference type="GO" id="GO:0005743">
    <property type="term" value="C:mitochondrial inner membrane"/>
    <property type="evidence" value="ECO:0007669"/>
    <property type="project" value="UniProtKB-SubCell"/>
</dbReference>
<evidence type="ECO:0000256" key="7">
    <source>
        <dbReference type="ARBA" id="ARBA00022553"/>
    </source>
</evidence>
<dbReference type="Proteomes" id="UP000033140">
    <property type="component" value="Unassembled WGS sequence"/>
</dbReference>
<dbReference type="AlphaFoldDB" id="A0A0E9NP91"/>